<reference evidence="2 3" key="1">
    <citation type="journal article" date="2015" name="Mol. Plant Microbe Interact.">
        <title>Comparative Genomic Analysis of Pseudomonas chlororaphis PCL1606 Reveals New Insight into Antifungal Compounds Involved in Biocontrol.</title>
        <authorList>
            <person name="Calderon C.E."/>
            <person name="Ramos C."/>
            <person name="de Vicente A."/>
            <person name="Cazorla F.M."/>
        </authorList>
    </citation>
    <scope>NUCLEOTIDE SEQUENCE [LARGE SCALE GENOMIC DNA]</scope>
    <source>
        <strain evidence="2 3">PCL1606</strain>
    </source>
</reference>
<dbReference type="OrthoDB" id="6960198at2"/>
<accession>A0A0D5XVS6</accession>
<gene>
    <name evidence="2" type="ORF">PCL1606_13340</name>
</gene>
<evidence type="ECO:0008006" key="4">
    <source>
        <dbReference type="Google" id="ProtNLM"/>
    </source>
</evidence>
<name>A0A0D5XVS6_9PSED</name>
<organism evidence="2 3">
    <name type="scientific">Pseudomonas chlororaphis</name>
    <dbReference type="NCBI Taxonomy" id="587753"/>
    <lineage>
        <taxon>Bacteria</taxon>
        <taxon>Pseudomonadati</taxon>
        <taxon>Pseudomonadota</taxon>
        <taxon>Gammaproteobacteria</taxon>
        <taxon>Pseudomonadales</taxon>
        <taxon>Pseudomonadaceae</taxon>
        <taxon>Pseudomonas</taxon>
    </lineage>
</organism>
<dbReference type="AlphaFoldDB" id="A0A0D5XVS6"/>
<dbReference type="EMBL" id="CP011110">
    <property type="protein sequence ID" value="AKA22789.1"/>
    <property type="molecule type" value="Genomic_DNA"/>
</dbReference>
<evidence type="ECO:0000256" key="1">
    <source>
        <dbReference type="SAM" id="SignalP"/>
    </source>
</evidence>
<protein>
    <recommendedName>
        <fullName evidence="4">Lipoprotein</fullName>
    </recommendedName>
</protein>
<dbReference type="RefSeq" id="WP_044464814.1">
    <property type="nucleotide sequence ID" value="NZ_CP011110.1"/>
</dbReference>
<dbReference type="KEGG" id="pcz:PCL1606_13340"/>
<dbReference type="PROSITE" id="PS51257">
    <property type="entry name" value="PROKAR_LIPOPROTEIN"/>
    <property type="match status" value="1"/>
</dbReference>
<proteinExistence type="predicted"/>
<dbReference type="PATRIC" id="fig|587753.10.peg.1328"/>
<evidence type="ECO:0000313" key="3">
    <source>
        <dbReference type="Proteomes" id="UP000032748"/>
    </source>
</evidence>
<feature type="signal peptide" evidence="1">
    <location>
        <begin position="1"/>
        <end position="26"/>
    </location>
</feature>
<evidence type="ECO:0000313" key="2">
    <source>
        <dbReference type="EMBL" id="AKA22789.1"/>
    </source>
</evidence>
<keyword evidence="1" id="KW-0732">Signal</keyword>
<dbReference type="Proteomes" id="UP000032748">
    <property type="component" value="Chromosome"/>
</dbReference>
<feature type="chain" id="PRO_5002299357" description="Lipoprotein" evidence="1">
    <location>
        <begin position="27"/>
        <end position="97"/>
    </location>
</feature>
<sequence length="97" mass="10031">MKLHSSLRPLTLLSILALALGGCAIAKPSNDDLKNRAQTTLGKPVTTVSNVRSDASQTYFTASTSNGEYNCILPSGGMVAFASMGGVVALPAECTKQ</sequence>